<evidence type="ECO:0000313" key="2">
    <source>
        <dbReference type="Proteomes" id="UP000030106"/>
    </source>
</evidence>
<proteinExistence type="predicted"/>
<sequence>MYAAKIVYWASEGCQKKERWSGPGAWHYAGSIQDQISRCRAAPELIATYQVLQALQVEHSPLGNVRWHKRHPTQALVLYLPFSHHGPQAGFRRFDVEAKTRRQDLHAVAQTRAFFGRAPRLSELPFPAANVTDNGHVLGAVFLDGLHDEQLVCGQVQIHGEAQYG</sequence>
<dbReference type="AlphaFoldDB" id="A0A0A2WG67"/>
<comment type="caution">
    <text evidence="1">The sequence shown here is derived from an EMBL/GenBank/DDBJ whole genome shotgun (WGS) entry which is preliminary data.</text>
</comment>
<accession>A0A0A2WG67</accession>
<gene>
    <name evidence="1" type="ORF">BBAD15_g2108</name>
</gene>
<evidence type="ECO:0000313" key="1">
    <source>
        <dbReference type="EMBL" id="KGQ12144.1"/>
    </source>
</evidence>
<name>A0A0A2WG67_BEABA</name>
<dbReference type="HOGENOM" id="CLU_1610458_0_0_1"/>
<organism evidence="1 2">
    <name type="scientific">Beauveria bassiana D1-5</name>
    <dbReference type="NCBI Taxonomy" id="1245745"/>
    <lineage>
        <taxon>Eukaryota</taxon>
        <taxon>Fungi</taxon>
        <taxon>Dikarya</taxon>
        <taxon>Ascomycota</taxon>
        <taxon>Pezizomycotina</taxon>
        <taxon>Sordariomycetes</taxon>
        <taxon>Hypocreomycetidae</taxon>
        <taxon>Hypocreales</taxon>
        <taxon>Cordycipitaceae</taxon>
        <taxon>Beauveria</taxon>
    </lineage>
</organism>
<dbReference type="Proteomes" id="UP000030106">
    <property type="component" value="Unassembled WGS sequence"/>
</dbReference>
<protein>
    <submittedName>
        <fullName evidence="1">Uncharacterized protein</fullName>
    </submittedName>
</protein>
<reference evidence="1 2" key="1">
    <citation type="submission" date="2012-10" db="EMBL/GenBank/DDBJ databases">
        <title>Genome sequencing and analysis of entomopathogenic fungi Beauveria bassiana D1-5.</title>
        <authorList>
            <person name="Li Q."/>
            <person name="Wang L."/>
            <person name="Zhang Z."/>
            <person name="Wang Q."/>
            <person name="Ren J."/>
            <person name="Wang M."/>
            <person name="Xu W."/>
            <person name="Wang J."/>
            <person name="Lu Y."/>
            <person name="Du Q."/>
            <person name="Sun Z."/>
        </authorList>
    </citation>
    <scope>NUCLEOTIDE SEQUENCE [LARGE SCALE GENOMIC DNA]</scope>
    <source>
        <strain evidence="1 2">D1-5</strain>
    </source>
</reference>
<dbReference type="EMBL" id="ANFO01000138">
    <property type="protein sequence ID" value="KGQ12144.1"/>
    <property type="molecule type" value="Genomic_DNA"/>
</dbReference>